<accession>A0A1G9K3F9</accession>
<gene>
    <name evidence="1" type="ORF">SAMN05421823_10623</name>
</gene>
<sequence>MRKHNLWKPEAVALENFVPARKGVGAFVPLMLLFMKTLLSFACALVLLAGCQSSETRDETAAYDSTTTEMEPMREETLCFEQEINGVRTEVHLTLAGGDVTGEYNWLPPEKDARRGSVRGSKEGNTILATYDYMIEGQNQTEEITMELTDEGLMITRPGQVEIDGAMFDRDSGEETTETLDQVDCAG</sequence>
<dbReference type="STRING" id="1075417.SAMN05421823_10623"/>
<reference evidence="1 2" key="1">
    <citation type="submission" date="2016-10" db="EMBL/GenBank/DDBJ databases">
        <authorList>
            <person name="de Groot N.N."/>
        </authorList>
    </citation>
    <scope>NUCLEOTIDE SEQUENCE [LARGE SCALE GENOMIC DNA]</scope>
    <source>
        <strain evidence="1 2">DSM 25186</strain>
    </source>
</reference>
<proteinExistence type="predicted"/>
<evidence type="ECO:0000313" key="2">
    <source>
        <dbReference type="Proteomes" id="UP000198510"/>
    </source>
</evidence>
<dbReference type="AlphaFoldDB" id="A0A1G9K3F9"/>
<organism evidence="1 2">
    <name type="scientific">Catalinimonas alkaloidigena</name>
    <dbReference type="NCBI Taxonomy" id="1075417"/>
    <lineage>
        <taxon>Bacteria</taxon>
        <taxon>Pseudomonadati</taxon>
        <taxon>Bacteroidota</taxon>
        <taxon>Cytophagia</taxon>
        <taxon>Cytophagales</taxon>
        <taxon>Catalimonadaceae</taxon>
        <taxon>Catalinimonas</taxon>
    </lineage>
</organism>
<protein>
    <submittedName>
        <fullName evidence="1">Uncharacterized protein</fullName>
    </submittedName>
</protein>
<evidence type="ECO:0000313" key="1">
    <source>
        <dbReference type="EMBL" id="SDL43763.1"/>
    </source>
</evidence>
<name>A0A1G9K3F9_9BACT</name>
<dbReference type="Proteomes" id="UP000198510">
    <property type="component" value="Unassembled WGS sequence"/>
</dbReference>
<keyword evidence="2" id="KW-1185">Reference proteome</keyword>
<dbReference type="EMBL" id="FNFO01000006">
    <property type="protein sequence ID" value="SDL43763.1"/>
    <property type="molecule type" value="Genomic_DNA"/>
</dbReference>